<comment type="cofactor">
    <cofactor evidence="1">
        <name>Mg(2+)</name>
        <dbReference type="ChEBI" id="CHEBI:18420"/>
    </cofactor>
</comment>
<dbReference type="PANTHER" id="PTHR11081:SF70">
    <property type="entry name" value="FLAP ENDONUCLEASE GEN HOMOLOG 1"/>
    <property type="match status" value="1"/>
</dbReference>
<dbReference type="GO" id="GO:0046872">
    <property type="term" value="F:metal ion binding"/>
    <property type="evidence" value="ECO:0007669"/>
    <property type="project" value="UniProtKB-KW"/>
</dbReference>
<dbReference type="InterPro" id="IPR006084">
    <property type="entry name" value="XPG/Rad2"/>
</dbReference>
<sequence length="1261" mass="140030">MGVNQLWGILAPVKTHKPLKSLKGQTIVVDLSVWICESSYAMQGLPVKKPHLRNLFFRITNLTQIGVNLIFVVDGEPPELKWDEMERRTQARFEGKGRGTCRWGRSRCKRNKTAGRAATVASMDVTEGKKKERKRFKFVVKECQEMLENLGVPCVQAVGEAEALCALINVQGLADACVTEDGDVFLYGARTVYKNFTLNTKDPHIECYSMDEIEAQLGLDQSKLIALGLLLGCDYTPGVVGIGPKQALGLMKQLGPGVDVLDRFRDWANGRIPRDCLQEAAPKKLPHCSKCTHIGSLREHKVYGCAFCKSDVACQPKSVDTPVCSCPKHVSAKSKGKSSLEPDVMKKACAVPDFPNEQVIDEFLVVKDKCSETDFARRRPQLIAAQKFISSKLEWPKDYTVEKVFPLVTLWDLQALSSGQPFDPKFHLTPTAVIKKRVRQGVPCVEVQWQTGIPHSELEFPTTIEKEEVFSKAFPELMTTFEETKAFKTKQKREKKTSKSTKDSSKDTCDSPDHCYPSSSEGNLEHLASAVADLSLKSDQHIEPSNDHSCLLTETTSHFGNYQDHLALPDVVSSCWIEKPPLTNSNHPKSVSCCNTCGKHDIFQRMDWTFNKSTTSSEDMFPTSLTNGPFIGNISGIPMNRKPSQSRTHYISSLGNTSCSATDDDIEAELLPLSERLRLKEVLETISLNDSYSSSSSETPNLVSASPKAGKKVLTDDFRAESFHNQLLLSVEESNSPSSSPTDISPPLSVIAEDANFTLGFELTKMLLCDGTVPQDNQLFGFAKPANCDPSRAKHSSSVVGAGSPLAKKQSSVSLSLQKNLFIKNANSDSVCHFEYLRPIEHEEDKAPEHTQAQKASASRELADNQRSQKQTSLECPSPGYTQYPNFSLKFELTNILTEDESLLQRNETFGMKDERPEQLLGNPMSVEKSELLDPYKGVSSSSANRECEVMLLPCQGQKRDVKNEASQDSNSSLQRSGEMPNRETTSKNQSENAKVNYNTFKKHLKCFPQEKFEDVDSDMHRQKNGRLERNQIVIKNIPPQDVGMNFTVEKELCGIFTVNQGDLESESPCLSASDMGQIPTETTTDENLDRAFAPLPIDVDTPSVANESFGRITNQSELKRAGDHCHPIVITPVSHLPRHSRDLNISRAHLGTALGALHHSLSTHSDSQSWTNSDQTQTTFNHSSVYLLNSPIEVTSHEENSPVSLLDRLRKKHGNQNGVVSAALGMKNGGTFGRKQKRDRKVLTEIFSDDNEDNKLVLKY</sequence>
<evidence type="ECO:0000256" key="14">
    <source>
        <dbReference type="ARBA" id="ARBA00070188"/>
    </source>
</evidence>
<feature type="compositionally biased region" description="Polar residues" evidence="15">
    <location>
        <begin position="865"/>
        <end position="879"/>
    </location>
</feature>
<dbReference type="Gene3D" id="3.40.50.1010">
    <property type="entry name" value="5'-nuclease"/>
    <property type="match status" value="1"/>
</dbReference>
<evidence type="ECO:0000256" key="13">
    <source>
        <dbReference type="ARBA" id="ARBA00063132"/>
    </source>
</evidence>
<keyword evidence="10" id="KW-0234">DNA repair</keyword>
<gene>
    <name evidence="19" type="primary">LOC110981612</name>
</gene>
<evidence type="ECO:0000259" key="17">
    <source>
        <dbReference type="SMART" id="SM00485"/>
    </source>
</evidence>
<evidence type="ECO:0000256" key="8">
    <source>
        <dbReference type="ARBA" id="ARBA00022801"/>
    </source>
</evidence>
<dbReference type="Gene3D" id="1.10.150.20">
    <property type="entry name" value="5' to 3' exonuclease, C-terminal subdomain"/>
    <property type="match status" value="1"/>
</dbReference>
<proteinExistence type="inferred from homology"/>
<dbReference type="SMART" id="SM00484">
    <property type="entry name" value="XPGI"/>
    <property type="match status" value="1"/>
</dbReference>
<dbReference type="PANTHER" id="PTHR11081">
    <property type="entry name" value="FLAP ENDONUCLEASE FAMILY MEMBER"/>
    <property type="match status" value="1"/>
</dbReference>
<dbReference type="InterPro" id="IPR041012">
    <property type="entry name" value="GEN_chromo"/>
</dbReference>
<evidence type="ECO:0000256" key="12">
    <source>
        <dbReference type="ARBA" id="ARBA00038112"/>
    </source>
</evidence>
<dbReference type="SUPFAM" id="SSF47807">
    <property type="entry name" value="5' to 3' exonuclease, C-terminal subdomain"/>
    <property type="match status" value="1"/>
</dbReference>
<evidence type="ECO:0000259" key="16">
    <source>
        <dbReference type="SMART" id="SM00484"/>
    </source>
</evidence>
<reference evidence="19" key="1">
    <citation type="submission" date="2025-08" db="UniProtKB">
        <authorList>
            <consortium name="RefSeq"/>
        </authorList>
    </citation>
    <scope>IDENTIFICATION</scope>
</reference>
<dbReference type="AlphaFoldDB" id="A0A8B7YQQ5"/>
<dbReference type="FunFam" id="1.10.150.20:FF:000030">
    <property type="entry name" value="Flap endonuclease GEN-like 1"/>
    <property type="match status" value="1"/>
</dbReference>
<dbReference type="Pfam" id="PF00867">
    <property type="entry name" value="XPG_I"/>
    <property type="match status" value="1"/>
</dbReference>
<feature type="compositionally biased region" description="Basic residues" evidence="15">
    <location>
        <begin position="488"/>
        <end position="499"/>
    </location>
</feature>
<dbReference type="InterPro" id="IPR006085">
    <property type="entry name" value="XPG_DNA_repair_N"/>
</dbReference>
<feature type="region of interest" description="Disordered" evidence="15">
    <location>
        <begin position="959"/>
        <end position="993"/>
    </location>
</feature>
<evidence type="ECO:0000256" key="4">
    <source>
        <dbReference type="ARBA" id="ARBA00022722"/>
    </source>
</evidence>
<evidence type="ECO:0000256" key="15">
    <source>
        <dbReference type="SAM" id="MobiDB-lite"/>
    </source>
</evidence>
<dbReference type="Pfam" id="PF00752">
    <property type="entry name" value="XPG_N"/>
    <property type="match status" value="1"/>
</dbReference>
<dbReference type="SUPFAM" id="SSF88723">
    <property type="entry name" value="PIN domain-like"/>
    <property type="match status" value="1"/>
</dbReference>
<accession>A0A8B7YQQ5</accession>
<feature type="compositionally biased region" description="Polar residues" evidence="15">
    <location>
        <begin position="967"/>
        <end position="976"/>
    </location>
</feature>
<comment type="subcellular location">
    <subcellularLocation>
        <location evidence="2">Nucleus</location>
    </subcellularLocation>
</comment>
<dbReference type="Pfam" id="PF18704">
    <property type="entry name" value="Chromo_2"/>
    <property type="match status" value="1"/>
</dbReference>
<evidence type="ECO:0000313" key="18">
    <source>
        <dbReference type="Proteomes" id="UP000694845"/>
    </source>
</evidence>
<keyword evidence="11" id="KW-0539">Nucleus</keyword>
<evidence type="ECO:0000256" key="5">
    <source>
        <dbReference type="ARBA" id="ARBA00022723"/>
    </source>
</evidence>
<evidence type="ECO:0000313" key="19">
    <source>
        <dbReference type="RefSeq" id="XP_022095002.1"/>
    </source>
</evidence>
<evidence type="ECO:0000256" key="9">
    <source>
        <dbReference type="ARBA" id="ARBA00022842"/>
    </source>
</evidence>
<dbReference type="InterPro" id="IPR008918">
    <property type="entry name" value="HhH2"/>
</dbReference>
<dbReference type="InterPro" id="IPR029060">
    <property type="entry name" value="PIN-like_dom_sf"/>
</dbReference>
<dbReference type="GO" id="GO:0000400">
    <property type="term" value="F:four-way junction DNA binding"/>
    <property type="evidence" value="ECO:0007669"/>
    <property type="project" value="UniProtKB-ARBA"/>
</dbReference>
<dbReference type="GO" id="GO:0017108">
    <property type="term" value="F:5'-flap endonuclease activity"/>
    <property type="evidence" value="ECO:0007669"/>
    <property type="project" value="UniProtKB-ARBA"/>
</dbReference>
<keyword evidence="3" id="KW-0597">Phosphoprotein</keyword>
<evidence type="ECO:0000256" key="2">
    <source>
        <dbReference type="ARBA" id="ARBA00004123"/>
    </source>
</evidence>
<evidence type="ECO:0000256" key="7">
    <source>
        <dbReference type="ARBA" id="ARBA00022763"/>
    </source>
</evidence>
<feature type="domain" description="XPG N-terminal" evidence="17">
    <location>
        <begin position="1"/>
        <end position="95"/>
    </location>
</feature>
<keyword evidence="4" id="KW-0540">Nuclease</keyword>
<dbReference type="GO" id="GO:0005634">
    <property type="term" value="C:nucleus"/>
    <property type="evidence" value="ECO:0007669"/>
    <property type="project" value="UniProtKB-SubCell"/>
</dbReference>
<keyword evidence="18" id="KW-1185">Reference proteome</keyword>
<keyword evidence="8" id="KW-0378">Hydrolase</keyword>
<comment type="similarity">
    <text evidence="12">Belongs to the XPG/RAD2 endonuclease family. GEN subfamily.</text>
</comment>
<feature type="region of interest" description="Disordered" evidence="15">
    <location>
        <begin position="488"/>
        <end position="521"/>
    </location>
</feature>
<dbReference type="RefSeq" id="XP_022095002.1">
    <property type="nucleotide sequence ID" value="XM_022239310.1"/>
</dbReference>
<dbReference type="OrthoDB" id="2959108at2759"/>
<feature type="domain" description="XPG-I" evidence="16">
    <location>
        <begin position="148"/>
        <end position="219"/>
    </location>
</feature>
<dbReference type="PRINTS" id="PR00853">
    <property type="entry name" value="XPGRADSUPER"/>
</dbReference>
<dbReference type="GO" id="GO:0006281">
    <property type="term" value="P:DNA repair"/>
    <property type="evidence" value="ECO:0007669"/>
    <property type="project" value="UniProtKB-KW"/>
</dbReference>
<keyword evidence="5" id="KW-0479">Metal-binding</keyword>
<dbReference type="Proteomes" id="UP000694845">
    <property type="component" value="Unplaced"/>
</dbReference>
<evidence type="ECO:0000256" key="11">
    <source>
        <dbReference type="ARBA" id="ARBA00023242"/>
    </source>
</evidence>
<dbReference type="SMART" id="SM00279">
    <property type="entry name" value="HhH2"/>
    <property type="match status" value="1"/>
</dbReference>
<dbReference type="InterPro" id="IPR006086">
    <property type="entry name" value="XPG-I_dom"/>
</dbReference>
<keyword evidence="6" id="KW-0255">Endonuclease</keyword>
<dbReference type="InterPro" id="IPR036279">
    <property type="entry name" value="5-3_exonuclease_C_sf"/>
</dbReference>
<evidence type="ECO:0000256" key="6">
    <source>
        <dbReference type="ARBA" id="ARBA00022759"/>
    </source>
</evidence>
<dbReference type="GO" id="GO:0008821">
    <property type="term" value="F:crossover junction DNA endonuclease activity"/>
    <property type="evidence" value="ECO:0007669"/>
    <property type="project" value="UniProtKB-ARBA"/>
</dbReference>
<comment type="subunit">
    <text evidence="13">Largely monomeric, dimerizes on the Holliday junction and the first nick occurs upon dimerization at the junction.</text>
</comment>
<keyword evidence="7" id="KW-0227">DNA damage</keyword>
<name>A0A8B7YQQ5_ACAPL</name>
<feature type="compositionally biased region" description="Basic and acidic residues" evidence="15">
    <location>
        <begin position="500"/>
        <end position="513"/>
    </location>
</feature>
<keyword evidence="9" id="KW-0460">Magnesium</keyword>
<evidence type="ECO:0000256" key="1">
    <source>
        <dbReference type="ARBA" id="ARBA00001946"/>
    </source>
</evidence>
<organism evidence="18 19">
    <name type="scientific">Acanthaster planci</name>
    <name type="common">Crown-of-thorns starfish</name>
    <dbReference type="NCBI Taxonomy" id="133434"/>
    <lineage>
        <taxon>Eukaryota</taxon>
        <taxon>Metazoa</taxon>
        <taxon>Echinodermata</taxon>
        <taxon>Eleutherozoa</taxon>
        <taxon>Asterozoa</taxon>
        <taxon>Asteroidea</taxon>
        <taxon>Valvatacea</taxon>
        <taxon>Valvatida</taxon>
        <taxon>Acanthasteridae</taxon>
        <taxon>Acanthaster</taxon>
    </lineage>
</organism>
<dbReference type="KEGG" id="aplc:110981612"/>
<dbReference type="SMART" id="SM00485">
    <property type="entry name" value="XPGN"/>
    <property type="match status" value="1"/>
</dbReference>
<protein>
    <recommendedName>
        <fullName evidence="14">Flap endonuclease GEN homolog 1</fullName>
    </recommendedName>
</protein>
<dbReference type="FunFam" id="3.40.50.1010:FF:000024">
    <property type="entry name" value="flap endonuclease GEN homolog 1"/>
    <property type="match status" value="1"/>
</dbReference>
<feature type="region of interest" description="Disordered" evidence="15">
    <location>
        <begin position="843"/>
        <end position="879"/>
    </location>
</feature>
<evidence type="ECO:0000256" key="10">
    <source>
        <dbReference type="ARBA" id="ARBA00023204"/>
    </source>
</evidence>
<dbReference type="CDD" id="cd09869">
    <property type="entry name" value="PIN_GEN1"/>
    <property type="match status" value="1"/>
</dbReference>
<dbReference type="GeneID" id="110981612"/>
<evidence type="ECO:0000256" key="3">
    <source>
        <dbReference type="ARBA" id="ARBA00022553"/>
    </source>
</evidence>